<dbReference type="OrthoDB" id="9766107at2"/>
<dbReference type="EMBL" id="PVTV01000015">
    <property type="protein sequence ID" value="PRY97147.1"/>
    <property type="molecule type" value="Genomic_DNA"/>
</dbReference>
<keyword evidence="4" id="KW-0106">Calcium</keyword>
<dbReference type="PANTHER" id="PTHR42693">
    <property type="entry name" value="ARYLSULFATASE FAMILY MEMBER"/>
    <property type="match status" value="1"/>
</dbReference>
<dbReference type="InterPro" id="IPR000917">
    <property type="entry name" value="Sulfatase_N"/>
</dbReference>
<dbReference type="Gene3D" id="3.30.1120.10">
    <property type="match status" value="1"/>
</dbReference>
<dbReference type="SUPFAM" id="SSF53649">
    <property type="entry name" value="Alkaline phosphatase-like"/>
    <property type="match status" value="1"/>
</dbReference>
<dbReference type="RefSeq" id="WP_106228122.1">
    <property type="nucleotide sequence ID" value="NZ_PVTV01000015.1"/>
</dbReference>
<dbReference type="GO" id="GO:0004065">
    <property type="term" value="F:arylsulfatase activity"/>
    <property type="evidence" value="ECO:0007669"/>
    <property type="project" value="TreeGrafter"/>
</dbReference>
<dbReference type="PANTHER" id="PTHR42693:SF53">
    <property type="entry name" value="ENDO-4-O-SULFATASE"/>
    <property type="match status" value="1"/>
</dbReference>
<evidence type="ECO:0000256" key="1">
    <source>
        <dbReference type="ARBA" id="ARBA00008779"/>
    </source>
</evidence>
<keyword evidence="3" id="KW-0378">Hydrolase</keyword>
<accession>A0A2T0XDY7</accession>
<organism evidence="6 7">
    <name type="scientific">Jezberella montanilacus</name>
    <dbReference type="NCBI Taxonomy" id="323426"/>
    <lineage>
        <taxon>Bacteria</taxon>
        <taxon>Pseudomonadati</taxon>
        <taxon>Pseudomonadota</taxon>
        <taxon>Betaproteobacteria</taxon>
        <taxon>Burkholderiales</taxon>
        <taxon>Alcaligenaceae</taxon>
        <taxon>Jezberella</taxon>
    </lineage>
</organism>
<keyword evidence="2" id="KW-0479">Metal-binding</keyword>
<evidence type="ECO:0000256" key="2">
    <source>
        <dbReference type="ARBA" id="ARBA00022723"/>
    </source>
</evidence>
<evidence type="ECO:0000256" key="3">
    <source>
        <dbReference type="ARBA" id="ARBA00022801"/>
    </source>
</evidence>
<dbReference type="InterPro" id="IPR017850">
    <property type="entry name" value="Alkaline_phosphatase_core_sf"/>
</dbReference>
<evidence type="ECO:0000313" key="6">
    <source>
        <dbReference type="EMBL" id="PRY97147.1"/>
    </source>
</evidence>
<sequence length="441" mass="49527">MKKPNIIFIVADDLGFADLGCYGGRDAPFGRVSPVLDQLAAQGVRFTQGYSNSPVCSPTRFALMTGRYQYRLRGAAEEPINSKSKTSSTLGLPPELPTLPSMLKKAGYRTALIGKWHLGYPPYFGPLKSGYEEFYGPMAGGVDYFTHCSNAGDYDLYEGEEAKQDHGYLTDLLSRRATDYVNRMSAPAHSDKPFFLSLHYTAPHWPWETRDDAAIAPALARNLGHLHGGNIHVYQRMIHHMDEGIGWVVDALRQNGQLDNTLLVFTSDNGGERFSDSWPLVGGKMDLTEGGIRVPWIAHWPAHISAGQVCLQQAMTMDWSATMLELGGAEIDPDYPLDGVSLVSLLRDATQTFDRPLYWRMKHRGQRALRNGDWKYLRVDGIDYLFNLQNDERERANQASVRPDLLQKMCLEWETWNLTMPEVPTDATVNLVYSISDMPSR</sequence>
<dbReference type="PROSITE" id="PS00523">
    <property type="entry name" value="SULFATASE_1"/>
    <property type="match status" value="1"/>
</dbReference>
<evidence type="ECO:0000259" key="5">
    <source>
        <dbReference type="Pfam" id="PF00884"/>
    </source>
</evidence>
<keyword evidence="7" id="KW-1185">Reference proteome</keyword>
<comment type="similarity">
    <text evidence="1">Belongs to the sulfatase family.</text>
</comment>
<dbReference type="GO" id="GO:0046872">
    <property type="term" value="F:metal ion binding"/>
    <property type="evidence" value="ECO:0007669"/>
    <property type="project" value="UniProtKB-KW"/>
</dbReference>
<proteinExistence type="inferred from homology"/>
<protein>
    <submittedName>
        <fullName evidence="6">Arylsulfatase A-like enzyme</fullName>
    </submittedName>
</protein>
<dbReference type="PROSITE" id="PS00149">
    <property type="entry name" value="SULFATASE_2"/>
    <property type="match status" value="1"/>
</dbReference>
<reference evidence="6 7" key="1">
    <citation type="submission" date="2018-03" db="EMBL/GenBank/DDBJ databases">
        <title>Genomic Encyclopedia of Type Strains, Phase III (KMG-III): the genomes of soil and plant-associated and newly described type strains.</title>
        <authorList>
            <person name="Whitman W."/>
        </authorList>
    </citation>
    <scope>NUCLEOTIDE SEQUENCE [LARGE SCALE GENOMIC DNA]</scope>
    <source>
        <strain evidence="6 7">MWH-P2sevCIIIb</strain>
    </source>
</reference>
<dbReference type="Gene3D" id="3.40.720.10">
    <property type="entry name" value="Alkaline Phosphatase, subunit A"/>
    <property type="match status" value="1"/>
</dbReference>
<dbReference type="Pfam" id="PF00884">
    <property type="entry name" value="Sulfatase"/>
    <property type="match status" value="1"/>
</dbReference>
<feature type="domain" description="Sulfatase N-terminal" evidence="5">
    <location>
        <begin position="4"/>
        <end position="328"/>
    </location>
</feature>
<dbReference type="InterPro" id="IPR024607">
    <property type="entry name" value="Sulfatase_CS"/>
</dbReference>
<evidence type="ECO:0000256" key="4">
    <source>
        <dbReference type="ARBA" id="ARBA00022837"/>
    </source>
</evidence>
<dbReference type="AlphaFoldDB" id="A0A2T0XDY7"/>
<dbReference type="Proteomes" id="UP000238308">
    <property type="component" value="Unassembled WGS sequence"/>
</dbReference>
<dbReference type="InterPro" id="IPR050738">
    <property type="entry name" value="Sulfatase"/>
</dbReference>
<name>A0A2T0XDY7_9BURK</name>
<gene>
    <name evidence="6" type="ORF">BCM14_2287</name>
</gene>
<evidence type="ECO:0000313" key="7">
    <source>
        <dbReference type="Proteomes" id="UP000238308"/>
    </source>
</evidence>
<comment type="caution">
    <text evidence="6">The sequence shown here is derived from an EMBL/GenBank/DDBJ whole genome shotgun (WGS) entry which is preliminary data.</text>
</comment>